<feature type="compositionally biased region" description="Gly residues" evidence="1">
    <location>
        <begin position="508"/>
        <end position="520"/>
    </location>
</feature>
<keyword evidence="4" id="KW-1185">Reference proteome</keyword>
<sequence length="520" mass="56376">MGQGRAHATGGKRAEPRGGRMTRRQVPALPRYRNDAVTRRLCAAAHLDERFARQVGEELSGDRMTAIGLPLGVNLVALVRHARMGARRMEARDRRLGWLFVGLWAAVVVALYGSVDGSSVAAVAGGGAALVVIAAAWWLVYAAESQARSAAQEVFRAGGKAEDLAPPAPPEAEARLLEMKKTNVVPYTASAERTNPFVGSGDKIKEVVWQPIDVSRPAEAPGGGKLAIKPFDAVDLHTYVAKEMANIAGLEGLRARNRLYVMGNHVQHLGPDLLPDPLGRPRVQIPKQLVRAGLLNPGAGMRTYLSLERVGDGGRVIVSMHLRARLQSPSLSWEVAAYGIPPVSAVYSVVDRLPIDGLERWWSLLRFATGQVWPALRGALGRNHRRGAARNRRARELEKWRREITKRHAIHDYGAVDSVRERVASWNQLGHSDRMDSQDFLHRLQQGVLIATERFLKDHNVDTSSFDQAQQVINTQTYNFSGDVTGPSNFGNNGQIAASYGQGQPSGAPGGAAGHVGGGP</sequence>
<feature type="region of interest" description="Disordered" evidence="1">
    <location>
        <begin position="1"/>
        <end position="27"/>
    </location>
</feature>
<protein>
    <submittedName>
        <fullName evidence="3">LigA protein</fullName>
    </submittedName>
</protein>
<feature type="transmembrane region" description="Helical" evidence="2">
    <location>
        <begin position="96"/>
        <end position="115"/>
    </location>
</feature>
<accession>D9WS14</accession>
<keyword evidence="2" id="KW-0812">Transmembrane</keyword>
<reference evidence="3 4" key="1">
    <citation type="submission" date="2009-02" db="EMBL/GenBank/DDBJ databases">
        <title>Annotation of Streptomyces hygroscopicus strain ATCC 53653.</title>
        <authorList>
            <consortium name="The Broad Institute Genome Sequencing Platform"/>
            <consortium name="Broad Institute Microbial Sequencing Center"/>
            <person name="Fischbach M."/>
            <person name="Godfrey P."/>
            <person name="Ward D."/>
            <person name="Young S."/>
            <person name="Zeng Q."/>
            <person name="Koehrsen M."/>
            <person name="Alvarado L."/>
            <person name="Berlin A.M."/>
            <person name="Bochicchio J."/>
            <person name="Borenstein D."/>
            <person name="Chapman S.B."/>
            <person name="Chen Z."/>
            <person name="Engels R."/>
            <person name="Freedman E."/>
            <person name="Gellesch M."/>
            <person name="Goldberg J."/>
            <person name="Griggs A."/>
            <person name="Gujja S."/>
            <person name="Heilman E.R."/>
            <person name="Heiman D.I."/>
            <person name="Hepburn T.A."/>
            <person name="Howarth C."/>
            <person name="Jen D."/>
            <person name="Larson L."/>
            <person name="Lewis B."/>
            <person name="Mehta T."/>
            <person name="Park D."/>
            <person name="Pearson M."/>
            <person name="Richards J."/>
            <person name="Roberts A."/>
            <person name="Saif S."/>
            <person name="Shea T.D."/>
            <person name="Shenoy N."/>
            <person name="Sisk P."/>
            <person name="Stolte C."/>
            <person name="Sykes S.N."/>
            <person name="Thomson T."/>
            <person name="Walk T."/>
            <person name="White J."/>
            <person name="Yandava C."/>
            <person name="Straight P."/>
            <person name="Clardy J."/>
            <person name="Hung D."/>
            <person name="Kolter R."/>
            <person name="Mekalanos J."/>
            <person name="Walker S."/>
            <person name="Walsh C.T."/>
            <person name="Wieland-Brown L.C."/>
            <person name="Haas B."/>
            <person name="Nusbaum C."/>
            <person name="Birren B."/>
        </authorList>
    </citation>
    <scope>NUCLEOTIDE SEQUENCE [LARGE SCALE GENOMIC DNA]</scope>
    <source>
        <strain evidence="3 4">ATCC 53653</strain>
    </source>
</reference>
<name>D9WS14_9ACTN</name>
<evidence type="ECO:0000313" key="3">
    <source>
        <dbReference type="EMBL" id="EFL28258.1"/>
    </source>
</evidence>
<keyword evidence="2" id="KW-0472">Membrane</keyword>
<feature type="region of interest" description="Disordered" evidence="1">
    <location>
        <begin position="484"/>
        <end position="520"/>
    </location>
</feature>
<dbReference type="Proteomes" id="UP000003963">
    <property type="component" value="Unassembled WGS sequence"/>
</dbReference>
<feature type="compositionally biased region" description="Polar residues" evidence="1">
    <location>
        <begin position="484"/>
        <end position="496"/>
    </location>
</feature>
<dbReference type="STRING" id="457427.SSOG_07972"/>
<keyword evidence="2" id="KW-1133">Transmembrane helix</keyword>
<evidence type="ECO:0000256" key="2">
    <source>
        <dbReference type="SAM" id="Phobius"/>
    </source>
</evidence>
<proteinExistence type="predicted"/>
<dbReference type="HOGENOM" id="CLU_562469_0_0_11"/>
<evidence type="ECO:0000313" key="4">
    <source>
        <dbReference type="Proteomes" id="UP000003963"/>
    </source>
</evidence>
<feature type="transmembrane region" description="Helical" evidence="2">
    <location>
        <begin position="121"/>
        <end position="140"/>
    </location>
</feature>
<organism evidence="3 4">
    <name type="scientific">Streptomyces himastatinicus ATCC 53653</name>
    <dbReference type="NCBI Taxonomy" id="457427"/>
    <lineage>
        <taxon>Bacteria</taxon>
        <taxon>Bacillati</taxon>
        <taxon>Actinomycetota</taxon>
        <taxon>Actinomycetes</taxon>
        <taxon>Kitasatosporales</taxon>
        <taxon>Streptomycetaceae</taxon>
        <taxon>Streptomyces</taxon>
        <taxon>Streptomyces violaceusniger group</taxon>
    </lineage>
</organism>
<gene>
    <name evidence="3" type="ORF">SSOG_07972</name>
</gene>
<dbReference type="AlphaFoldDB" id="D9WS14"/>
<dbReference type="EMBL" id="GG657754">
    <property type="protein sequence ID" value="EFL28258.1"/>
    <property type="molecule type" value="Genomic_DNA"/>
</dbReference>
<evidence type="ECO:0000256" key="1">
    <source>
        <dbReference type="SAM" id="MobiDB-lite"/>
    </source>
</evidence>